<dbReference type="PANTHER" id="PTHR30287:SF1">
    <property type="entry name" value="INNER MEMBRANE PROTEIN"/>
    <property type="match status" value="1"/>
</dbReference>
<evidence type="ECO:0000259" key="9">
    <source>
        <dbReference type="Pfam" id="PF12704"/>
    </source>
</evidence>
<dbReference type="PANTHER" id="PTHR30287">
    <property type="entry name" value="MEMBRANE COMPONENT OF PREDICTED ABC SUPERFAMILY METABOLITE UPTAKE TRANSPORTER"/>
    <property type="match status" value="1"/>
</dbReference>
<feature type="transmembrane region" description="Helical" evidence="7">
    <location>
        <begin position="681"/>
        <end position="706"/>
    </location>
</feature>
<dbReference type="InterPro" id="IPR025857">
    <property type="entry name" value="MacB_PCD"/>
</dbReference>
<evidence type="ECO:0000256" key="3">
    <source>
        <dbReference type="ARBA" id="ARBA00022692"/>
    </source>
</evidence>
<feature type="transmembrane region" description="Helical" evidence="7">
    <location>
        <begin position="1085"/>
        <end position="1105"/>
    </location>
</feature>
<feature type="transmembrane region" description="Helical" evidence="7">
    <location>
        <begin position="1045"/>
        <end position="1065"/>
    </location>
</feature>
<gene>
    <name evidence="10" type="ORF">BU200_09830</name>
    <name evidence="11" type="ORF">NCTC12957_01933</name>
</gene>
<keyword evidence="5 7" id="KW-0472">Membrane</keyword>
<evidence type="ECO:0000256" key="2">
    <source>
        <dbReference type="ARBA" id="ARBA00022475"/>
    </source>
</evidence>
<evidence type="ECO:0000259" key="8">
    <source>
        <dbReference type="Pfam" id="PF02687"/>
    </source>
</evidence>
<keyword evidence="4 7" id="KW-1133">Transmembrane helix</keyword>
<dbReference type="Proteomes" id="UP000255213">
    <property type="component" value="Unassembled WGS sequence"/>
</dbReference>
<feature type="coiled-coil region" evidence="6">
    <location>
        <begin position="244"/>
        <end position="431"/>
    </location>
</feature>
<keyword evidence="6" id="KW-0175">Coiled coil</keyword>
<dbReference type="OrthoDB" id="5137249at2"/>
<feature type="domain" description="MacB-like periplasmic core" evidence="9">
    <location>
        <begin position="760"/>
        <end position="937"/>
    </location>
</feature>
<evidence type="ECO:0000256" key="5">
    <source>
        <dbReference type="ARBA" id="ARBA00023136"/>
    </source>
</evidence>
<keyword evidence="3 7" id="KW-0812">Transmembrane</keyword>
<dbReference type="InterPro" id="IPR003838">
    <property type="entry name" value="ABC3_permease_C"/>
</dbReference>
<evidence type="ECO:0000256" key="1">
    <source>
        <dbReference type="ARBA" id="ARBA00004651"/>
    </source>
</evidence>
<feature type="transmembrane region" description="Helical" evidence="7">
    <location>
        <begin position="991"/>
        <end position="1010"/>
    </location>
</feature>
<protein>
    <submittedName>
        <fullName evidence="11">Peptide ABC transporter permease</fullName>
    </submittedName>
</protein>
<feature type="transmembrane region" description="Helical" evidence="7">
    <location>
        <begin position="759"/>
        <end position="779"/>
    </location>
</feature>
<evidence type="ECO:0000313" key="13">
    <source>
        <dbReference type="Proteomes" id="UP000255213"/>
    </source>
</evidence>
<dbReference type="AlphaFoldDB" id="A0A1Q8E969"/>
<evidence type="ECO:0000256" key="4">
    <source>
        <dbReference type="ARBA" id="ARBA00022989"/>
    </source>
</evidence>
<evidence type="ECO:0000256" key="7">
    <source>
        <dbReference type="SAM" id="Phobius"/>
    </source>
</evidence>
<reference evidence="12" key="2">
    <citation type="submission" date="2016-12" db="EMBL/GenBank/DDBJ databases">
        <authorList>
            <person name="Gulvik C.A."/>
        </authorList>
    </citation>
    <scope>NUCLEOTIDE SEQUENCE [LARGE SCALE GENOMIC DNA]</scope>
    <source>
        <strain evidence="12">ATCC 51725</strain>
    </source>
</reference>
<accession>A0A1Q8E969</accession>
<dbReference type="Gene3D" id="1.10.287.1490">
    <property type="match status" value="1"/>
</dbReference>
<name>A0A1Q8E969_STRAI</name>
<dbReference type="EMBL" id="UHEN01000001">
    <property type="protein sequence ID" value="SUN08339.1"/>
    <property type="molecule type" value="Genomic_DNA"/>
</dbReference>
<feature type="domain" description="ABC3 transporter permease C-terminal" evidence="8">
    <location>
        <begin position="993"/>
        <end position="1099"/>
    </location>
</feature>
<evidence type="ECO:0000313" key="10">
    <source>
        <dbReference type="EMBL" id="OLF48337.1"/>
    </source>
</evidence>
<evidence type="ECO:0000256" key="6">
    <source>
        <dbReference type="SAM" id="Coils"/>
    </source>
</evidence>
<keyword evidence="12" id="KW-1185">Reference proteome</keyword>
<dbReference type="RefSeq" id="WP_075099971.1">
    <property type="nucleotide sequence ID" value="NZ_MSJL01000071.1"/>
</dbReference>
<evidence type="ECO:0000313" key="12">
    <source>
        <dbReference type="Proteomes" id="UP000186437"/>
    </source>
</evidence>
<dbReference type="Pfam" id="PF02687">
    <property type="entry name" value="FtsX"/>
    <property type="match status" value="2"/>
</dbReference>
<feature type="transmembrane region" description="Helical" evidence="7">
    <location>
        <begin position="21"/>
        <end position="42"/>
    </location>
</feature>
<dbReference type="InterPro" id="IPR038766">
    <property type="entry name" value="Membrane_comp_ABC_pdt"/>
</dbReference>
<organism evidence="10 12">
    <name type="scientific">Streptococcus acidominimus</name>
    <dbReference type="NCBI Taxonomy" id="1326"/>
    <lineage>
        <taxon>Bacteria</taxon>
        <taxon>Bacillati</taxon>
        <taxon>Bacillota</taxon>
        <taxon>Bacilli</taxon>
        <taxon>Lactobacillales</taxon>
        <taxon>Streptococcaceae</taxon>
        <taxon>Streptococcus</taxon>
    </lineage>
</organism>
<sequence>MKKRMYWKTIGQSLLSSKGRFFSIFNLMLIGSMAFIGLKVAAPNMEKTAQAYIEQGQMMDLAVMSDLGISRADKAELDGIGGAQIEYAYFKDVTFGTGKEALRLFSIPKKISRYRLRAGKAPSSANEILLSTNLDGSYQIGDKITIKEGNKQASVLKETVFTVTGFADSSEIWGKINLGPASTGTGQLAAYAFVPETAFDSEVYMMARIRYDDVAKISYYQPAYKQKIIAYQDQVNQLLADNGKKRLESIRKEGKSKIEDAERKITASQDQLAAAEKQLVTNEADLETAKEQLKQGQAELERRASRLEMIAGDLASAQEQLDSSHSQLQAAKTELDTHRASLDKSRQELEQAEAGLVSTNSNLKLKEQELQQLAARMERARSDFEATTQAIQDQIAVAVSMGENPGAIPELVELQLRLKQLESDFGTMQQTYQTEEATYEIGKTQYQQQEATYSRAKEQYEYGEAQYQTALGSYQEGVAAYELGLAEYEAGRLAYENGQAQLEDARLSLAGKQAELNRGQTELQTARQTFESKRATAEQEIRTARKELQVAQADLARLNTPEYKSYTRDSLPGGSGYANYDSSTKSISAVGNIFPAVLYVVAALVTSMTMTRFVDEERSNVGILRALGYTNGQVLIKFILYGLASGLLGTIVGIVLGNFLLAPMISQIITDTTIIGQSQLYIYPFWILLALLFSLLSSVLPAYLVASRELREKPAQLLQAKPPVSGAKIFLESLPFIWRRLRFSQKVTARNILRYKKRMLMTIVGVAGSVALLFAGLGIRSSISQVIDQQFGQILHYQMVVVEQGRASKEEKAEVEKALHSREIKASLPVAYYGLTESVKGQEEALAISLFVSQEKDLSSFVSLRNPITRQALLLPEKGAIVSEKLAQLYQVEVGDKMTIKINQEPVTIQVAGIAEMYAGHFIYLSTTAYQEATGKSHQPNASLVVLGNNQTKVLERVATDFLAMKGVLAVVQNTSLITLLETIVQSLQSVMIILIVLSVLLGIVILYNLTNINMAERVRELSTIKVLGFYDREVTFYLYKETTVLSLFGIILGLVAGFVLHRLLLTVIASPAILFAPRVSLTVYLVPIGAVLGILALLGCYVHYHLQQLDMLEALKAGE</sequence>
<dbReference type="Pfam" id="PF12704">
    <property type="entry name" value="MacB_PCD"/>
    <property type="match status" value="1"/>
</dbReference>
<dbReference type="Gene3D" id="6.10.250.2200">
    <property type="match status" value="1"/>
</dbReference>
<feature type="coiled-coil region" evidence="6">
    <location>
        <begin position="527"/>
        <end position="554"/>
    </location>
</feature>
<evidence type="ECO:0000313" key="11">
    <source>
        <dbReference type="EMBL" id="SUN08339.1"/>
    </source>
</evidence>
<feature type="transmembrane region" description="Helical" evidence="7">
    <location>
        <begin position="593"/>
        <end position="614"/>
    </location>
</feature>
<dbReference type="Proteomes" id="UP000186437">
    <property type="component" value="Unassembled WGS sequence"/>
</dbReference>
<feature type="domain" description="ABC3 transporter permease C-terminal" evidence="8">
    <location>
        <begin position="592"/>
        <end position="708"/>
    </location>
</feature>
<dbReference type="EMBL" id="MSJL01000071">
    <property type="protein sequence ID" value="OLF48337.1"/>
    <property type="molecule type" value="Genomic_DNA"/>
</dbReference>
<comment type="subcellular location">
    <subcellularLocation>
        <location evidence="1">Cell membrane</location>
        <topology evidence="1">Multi-pass membrane protein</topology>
    </subcellularLocation>
</comment>
<reference evidence="10" key="1">
    <citation type="submission" date="2016-12" db="EMBL/GenBank/DDBJ databases">
        <authorList>
            <person name="Song W.-J."/>
            <person name="Kurnit D.M."/>
        </authorList>
    </citation>
    <scope>NUCLEOTIDE SEQUENCE [LARGE SCALE GENOMIC DNA]</scope>
    <source>
        <strain evidence="10">ATCC 51725</strain>
    </source>
</reference>
<proteinExistence type="predicted"/>
<feature type="transmembrane region" description="Helical" evidence="7">
    <location>
        <begin position="635"/>
        <end position="661"/>
    </location>
</feature>
<dbReference type="GO" id="GO:0005886">
    <property type="term" value="C:plasma membrane"/>
    <property type="evidence" value="ECO:0007669"/>
    <property type="project" value="UniProtKB-SubCell"/>
</dbReference>
<reference evidence="11 13" key="3">
    <citation type="submission" date="2018-06" db="EMBL/GenBank/DDBJ databases">
        <authorList>
            <consortium name="Pathogen Informatics"/>
            <person name="Doyle S."/>
        </authorList>
    </citation>
    <scope>NUCLEOTIDE SEQUENCE [LARGE SCALE GENOMIC DNA]</scope>
    <source>
        <strain evidence="11 13">NCTC12957</strain>
    </source>
</reference>
<keyword evidence="2" id="KW-1003">Cell membrane</keyword>